<dbReference type="Gene3D" id="3.40.50.720">
    <property type="entry name" value="NAD(P)-binding Rossmann-like Domain"/>
    <property type="match status" value="1"/>
</dbReference>
<proteinExistence type="inferred from homology"/>
<dbReference type="PANTHER" id="PTHR43245:SF51">
    <property type="entry name" value="SHORT CHAIN DEHYDROGENASE_REDUCTASE FAMILY 42E, MEMBER 2"/>
    <property type="match status" value="1"/>
</dbReference>
<dbReference type="InterPro" id="IPR036291">
    <property type="entry name" value="NAD(P)-bd_dom_sf"/>
</dbReference>
<keyword evidence="2" id="KW-0560">Oxidoreductase</keyword>
<comment type="similarity">
    <text evidence="1">Belongs to the 3-beta-HSD family.</text>
</comment>
<keyword evidence="5" id="KW-1185">Reference proteome</keyword>
<sequence length="485" mass="53214">MVPEIIAISGLALLYLYHVNRAMGDAPEEARRLSPRRWTEDEIKAAFEDAVQNPIDVQKSLPPKQNRRYIVVGGSGLVGNWVVNHLLARGEEPSAIRVLDLQAPRGEVLDQGVAFVQTNITNEEAVLDAFSQPWPPAVAALPLTVIHNAAIIRPAERRQAFLSLCRDVNVGGTVNVLNAAKQCGASCFISTSSGSVCLRSPSFWIAPWARTPRQFVQVVDDSTEPPTQHDDFFGNYPVSKIEAERIVRAADDLENNFRTGCIRPANGIYGAGEDTSASIIGTYLRIGGNPSWLYSIIQNFVNAENVSIAHLLYEQRLLEHTASPSRRPNIGGQAFVVTDPNPAISFGDLYLLLGTLSKTPASFPRVPAMPFLLTSYLIEWYALLQRLYLPWLAQLSRDLAQLQPALFAISNVHVIVDDSRARKAPEHGGLGYAAPFTTMYGMCKELQDWNRRADRKAVAQIASKKVLGVSADGVDVNLVVPAKNI</sequence>
<dbReference type="AlphaFoldDB" id="A0A319DP22"/>
<dbReference type="OrthoDB" id="10058185at2759"/>
<dbReference type="PANTHER" id="PTHR43245">
    <property type="entry name" value="BIFUNCTIONAL POLYMYXIN RESISTANCE PROTEIN ARNA"/>
    <property type="match status" value="1"/>
</dbReference>
<dbReference type="SUPFAM" id="SSF51735">
    <property type="entry name" value="NAD(P)-binding Rossmann-fold domains"/>
    <property type="match status" value="1"/>
</dbReference>
<protein>
    <submittedName>
        <fullName evidence="4">NAD(P)-binding protein</fullName>
    </submittedName>
</protein>
<name>A0A319DP22_9EURO</name>
<dbReference type="VEuPathDB" id="FungiDB:BO71DRAFT_425432"/>
<dbReference type="Pfam" id="PF01073">
    <property type="entry name" value="3Beta_HSD"/>
    <property type="match status" value="1"/>
</dbReference>
<evidence type="ECO:0000313" key="5">
    <source>
        <dbReference type="Proteomes" id="UP000247810"/>
    </source>
</evidence>
<evidence type="ECO:0000256" key="2">
    <source>
        <dbReference type="ARBA" id="ARBA00023002"/>
    </source>
</evidence>
<dbReference type="GO" id="GO:0016616">
    <property type="term" value="F:oxidoreductase activity, acting on the CH-OH group of donors, NAD or NADP as acceptor"/>
    <property type="evidence" value="ECO:0007669"/>
    <property type="project" value="InterPro"/>
</dbReference>
<dbReference type="InterPro" id="IPR050177">
    <property type="entry name" value="Lipid_A_modif_metabolic_enz"/>
</dbReference>
<evidence type="ECO:0000256" key="1">
    <source>
        <dbReference type="ARBA" id="ARBA00009219"/>
    </source>
</evidence>
<evidence type="ECO:0000313" key="4">
    <source>
        <dbReference type="EMBL" id="PYH99281.1"/>
    </source>
</evidence>
<dbReference type="GO" id="GO:0006694">
    <property type="term" value="P:steroid biosynthetic process"/>
    <property type="evidence" value="ECO:0007669"/>
    <property type="project" value="InterPro"/>
</dbReference>
<dbReference type="EMBL" id="KZ825804">
    <property type="protein sequence ID" value="PYH99281.1"/>
    <property type="molecule type" value="Genomic_DNA"/>
</dbReference>
<dbReference type="STRING" id="1448320.A0A319DP22"/>
<organism evidence="4 5">
    <name type="scientific">Aspergillus ellipticus CBS 707.79</name>
    <dbReference type="NCBI Taxonomy" id="1448320"/>
    <lineage>
        <taxon>Eukaryota</taxon>
        <taxon>Fungi</taxon>
        <taxon>Dikarya</taxon>
        <taxon>Ascomycota</taxon>
        <taxon>Pezizomycotina</taxon>
        <taxon>Eurotiomycetes</taxon>
        <taxon>Eurotiomycetidae</taxon>
        <taxon>Eurotiales</taxon>
        <taxon>Aspergillaceae</taxon>
        <taxon>Aspergillus</taxon>
        <taxon>Aspergillus subgen. Circumdati</taxon>
    </lineage>
</organism>
<feature type="domain" description="3-beta hydroxysteroid dehydrogenase/isomerase" evidence="3">
    <location>
        <begin position="70"/>
        <end position="353"/>
    </location>
</feature>
<gene>
    <name evidence="4" type="ORF">BO71DRAFT_425432</name>
</gene>
<reference evidence="4 5" key="1">
    <citation type="submission" date="2018-02" db="EMBL/GenBank/DDBJ databases">
        <title>The genomes of Aspergillus section Nigri reveals drivers in fungal speciation.</title>
        <authorList>
            <consortium name="DOE Joint Genome Institute"/>
            <person name="Vesth T.C."/>
            <person name="Nybo J."/>
            <person name="Theobald S."/>
            <person name="Brandl J."/>
            <person name="Frisvad J.C."/>
            <person name="Nielsen K.F."/>
            <person name="Lyhne E.K."/>
            <person name="Kogle M.E."/>
            <person name="Kuo A."/>
            <person name="Riley R."/>
            <person name="Clum A."/>
            <person name="Nolan M."/>
            <person name="Lipzen A."/>
            <person name="Salamov A."/>
            <person name="Henrissat B."/>
            <person name="Wiebenga A."/>
            <person name="De vries R.P."/>
            <person name="Grigoriev I.V."/>
            <person name="Mortensen U.H."/>
            <person name="Andersen M.R."/>
            <person name="Baker S.E."/>
        </authorList>
    </citation>
    <scope>NUCLEOTIDE SEQUENCE [LARGE SCALE GENOMIC DNA]</scope>
    <source>
        <strain evidence="4 5">CBS 707.79</strain>
    </source>
</reference>
<evidence type="ECO:0000259" key="3">
    <source>
        <dbReference type="Pfam" id="PF01073"/>
    </source>
</evidence>
<dbReference type="InterPro" id="IPR002225">
    <property type="entry name" value="3Beta_OHSteriod_DH/Estase"/>
</dbReference>
<accession>A0A319DP22</accession>
<dbReference type="Proteomes" id="UP000247810">
    <property type="component" value="Unassembled WGS sequence"/>
</dbReference>